<gene>
    <name evidence="1" type="ORF">FNA67_03935</name>
</gene>
<dbReference type="AlphaFoldDB" id="A0A5B9DJR0"/>
<proteinExistence type="predicted"/>
<evidence type="ECO:0000313" key="2">
    <source>
        <dbReference type="Proteomes" id="UP000321062"/>
    </source>
</evidence>
<dbReference type="EMBL" id="CP041690">
    <property type="protein sequence ID" value="QEE19373.1"/>
    <property type="molecule type" value="Genomic_DNA"/>
</dbReference>
<sequence length="445" mass="48254">MLERLLALLRGPSGPVDTRHESQGPSASPPKDFDRLLDLRLSSPNADDKAVLAGSLQLIGLDDVKLSLGGRWEHVADQIHQISLEEISARLSERDAFRSYNRHTFLVCFGSSDERAAARLTREISTAIRERIAADIPATDGLISVSAATAVVKAADFLDAVDISARLVALLQNVRDDIKRVAKDHRSKVIQTFNAQYLPAVSPSKRRIVFNTCAANVALAFPSLSTFRAMADPEQYQETLCRLDHTLLVSAVQALHLSSKHRGCCPLLVPVHLDSLRDRPARHEFVKLLDAIPEAYSRFILLEITGATTAADCLELVFIAPELQRRVKRLVLEVGLELVDSLALGRIPVWGVSTSLYGRTSIDPELPALLRRYVQWAAGEGLATIGHGANSLGLALLAQKAGFHAVDGPAVYPASALPKPPLLVAPLDRGTAAVTTTHRKEFGGA</sequence>
<evidence type="ECO:0000313" key="1">
    <source>
        <dbReference type="EMBL" id="QEE19373.1"/>
    </source>
</evidence>
<dbReference type="OrthoDB" id="7335474at2"/>
<reference evidence="1 2" key="1">
    <citation type="journal article" date="2015" name="Int. J. Syst. Evol. Microbiol.">
        <title>Youhaiella tibetensis gen. nov., sp. nov., isolated from subsurface sediment.</title>
        <authorList>
            <person name="Wang Y.X."/>
            <person name="Huang F.Q."/>
            <person name="Nogi Y."/>
            <person name="Pang S.J."/>
            <person name="Wang P.K."/>
            <person name="Lv J."/>
        </authorList>
    </citation>
    <scope>NUCLEOTIDE SEQUENCE [LARGE SCALE GENOMIC DNA]</scope>
    <source>
        <strain evidence="2">fig4</strain>
    </source>
</reference>
<organism evidence="1 2">
    <name type="scientific">Paradevosia tibetensis</name>
    <dbReference type="NCBI Taxonomy" id="1447062"/>
    <lineage>
        <taxon>Bacteria</taxon>
        <taxon>Pseudomonadati</taxon>
        <taxon>Pseudomonadota</taxon>
        <taxon>Alphaproteobacteria</taxon>
        <taxon>Hyphomicrobiales</taxon>
        <taxon>Devosiaceae</taxon>
        <taxon>Paradevosia</taxon>
    </lineage>
</organism>
<accession>A0A5B9DJR0</accession>
<dbReference type="Proteomes" id="UP000321062">
    <property type="component" value="Chromosome"/>
</dbReference>
<protein>
    <submittedName>
        <fullName evidence="1">Uncharacterized protein</fullName>
    </submittedName>
</protein>
<dbReference type="KEGG" id="yti:FNA67_03935"/>
<name>A0A5B9DJR0_9HYPH</name>
<dbReference type="RefSeq" id="WP_147655146.1">
    <property type="nucleotide sequence ID" value="NZ_BMFM01000001.1"/>
</dbReference>
<keyword evidence="2" id="KW-1185">Reference proteome</keyword>